<dbReference type="PANTHER" id="PTHR12110">
    <property type="entry name" value="HYDROXYPYRUVATE ISOMERASE"/>
    <property type="match status" value="1"/>
</dbReference>
<dbReference type="AlphaFoldDB" id="A0A2S8GRF6"/>
<dbReference type="Proteomes" id="UP000237819">
    <property type="component" value="Unassembled WGS sequence"/>
</dbReference>
<reference evidence="2 3" key="1">
    <citation type="submission" date="2018-02" db="EMBL/GenBank/DDBJ databases">
        <title>Comparative genomes isolates from brazilian mangrove.</title>
        <authorList>
            <person name="Araujo J.E."/>
            <person name="Taketani R.G."/>
            <person name="Silva M.C.P."/>
            <person name="Loureco M.V."/>
            <person name="Andreote F.D."/>
        </authorList>
    </citation>
    <scope>NUCLEOTIDE SEQUENCE [LARGE SCALE GENOMIC DNA]</scope>
    <source>
        <strain evidence="2 3">Nap-Phe MGV</strain>
    </source>
</reference>
<evidence type="ECO:0000313" key="3">
    <source>
        <dbReference type="Proteomes" id="UP000237819"/>
    </source>
</evidence>
<dbReference type="InterPro" id="IPR036237">
    <property type="entry name" value="Xyl_isomerase-like_sf"/>
</dbReference>
<dbReference type="PANTHER" id="PTHR12110:SF53">
    <property type="entry name" value="BLR5974 PROTEIN"/>
    <property type="match status" value="1"/>
</dbReference>
<accession>A0A2S8GRF6</accession>
<gene>
    <name evidence="2" type="ORF">C5Y93_09100</name>
</gene>
<evidence type="ECO:0000259" key="1">
    <source>
        <dbReference type="Pfam" id="PF01261"/>
    </source>
</evidence>
<sequence>MRRWTGRMGLGSDQTMPFTSATRIITGCAKSFRLRNRKTIMIEMNRREMLQASLGTAAAAALGTQLSAQEPSSQRWKLITFTKFLQPLSYEEMADAVAEIGFDGIEAPIRIGGHIEPENVADELPKFVAALKKRGLTIDILTSSINSVDSPNAEQTLKVAKELGIPRYRMSYYKYDLKKPVTRQLREAGAQLKDLVAMNQEIGIQAVYQNHSGSRYMGAPIWDMMHLVRQYDPQHVAMAFDIGHARVEGNTSWPIQWNLVQSHLGSVYIKDFTGNGGKPAWCSITEGELPDEFFTRLKASDYAGPISLHVEYLHGLKGDEMVQKNLAAMKRDLAHLKKRLA</sequence>
<protein>
    <recommendedName>
        <fullName evidence="1">Xylose isomerase-like TIM barrel domain-containing protein</fullName>
    </recommendedName>
</protein>
<name>A0A2S8GRF6_9BACT</name>
<dbReference type="SUPFAM" id="SSF51658">
    <property type="entry name" value="Xylose isomerase-like"/>
    <property type="match status" value="1"/>
</dbReference>
<dbReference type="InterPro" id="IPR050312">
    <property type="entry name" value="IolE/XylAMocC-like"/>
</dbReference>
<proteinExistence type="predicted"/>
<comment type="caution">
    <text evidence="2">The sequence shown here is derived from an EMBL/GenBank/DDBJ whole genome shotgun (WGS) entry which is preliminary data.</text>
</comment>
<feature type="domain" description="Xylose isomerase-like TIM barrel" evidence="1">
    <location>
        <begin position="95"/>
        <end position="331"/>
    </location>
</feature>
<dbReference type="Pfam" id="PF01261">
    <property type="entry name" value="AP_endonuc_2"/>
    <property type="match status" value="1"/>
</dbReference>
<dbReference type="EMBL" id="PUHZ01000009">
    <property type="protein sequence ID" value="PQO46614.1"/>
    <property type="molecule type" value="Genomic_DNA"/>
</dbReference>
<dbReference type="Gene3D" id="3.20.20.150">
    <property type="entry name" value="Divalent-metal-dependent TIM barrel enzymes"/>
    <property type="match status" value="1"/>
</dbReference>
<evidence type="ECO:0000313" key="2">
    <source>
        <dbReference type="EMBL" id="PQO46614.1"/>
    </source>
</evidence>
<dbReference type="InterPro" id="IPR013022">
    <property type="entry name" value="Xyl_isomerase-like_TIM-brl"/>
</dbReference>
<organism evidence="2 3">
    <name type="scientific">Blastopirellula marina</name>
    <dbReference type="NCBI Taxonomy" id="124"/>
    <lineage>
        <taxon>Bacteria</taxon>
        <taxon>Pseudomonadati</taxon>
        <taxon>Planctomycetota</taxon>
        <taxon>Planctomycetia</taxon>
        <taxon>Pirellulales</taxon>
        <taxon>Pirellulaceae</taxon>
        <taxon>Blastopirellula</taxon>
    </lineage>
</organism>